<name>A0ABT8Q380_9CORY</name>
<reference evidence="2" key="1">
    <citation type="submission" date="2023-07" db="EMBL/GenBank/DDBJ databases">
        <title>Insights into the diversity of cutaneous corynebacteria.</title>
        <authorList>
            <person name="Bruggemann H."/>
            <person name="Poehlein A."/>
        </authorList>
    </citation>
    <scope>NUCLEOTIDE SEQUENCE</scope>
    <source>
        <strain evidence="2">P7_F1</strain>
    </source>
</reference>
<feature type="transmembrane region" description="Helical" evidence="1">
    <location>
        <begin position="1084"/>
        <end position="1107"/>
    </location>
</feature>
<feature type="transmembrane region" description="Helical" evidence="1">
    <location>
        <begin position="911"/>
        <end position="934"/>
    </location>
</feature>
<accession>A0ABT8Q380</accession>
<keyword evidence="3" id="KW-1185">Reference proteome</keyword>
<feature type="transmembrane region" description="Helical" evidence="1">
    <location>
        <begin position="1554"/>
        <end position="1577"/>
    </location>
</feature>
<comment type="caution">
    <text evidence="2">The sequence shown here is derived from an EMBL/GenBank/DDBJ whole genome shotgun (WGS) entry which is preliminary data.</text>
</comment>
<feature type="transmembrane region" description="Helical" evidence="1">
    <location>
        <begin position="1614"/>
        <end position="1636"/>
    </location>
</feature>
<feature type="transmembrane region" description="Helical" evidence="1">
    <location>
        <begin position="1668"/>
        <end position="1687"/>
    </location>
</feature>
<feature type="transmembrane region" description="Helical" evidence="1">
    <location>
        <begin position="1140"/>
        <end position="1162"/>
    </location>
</feature>
<feature type="transmembrane region" description="Helical" evidence="1">
    <location>
        <begin position="1023"/>
        <end position="1044"/>
    </location>
</feature>
<dbReference type="Proteomes" id="UP001174347">
    <property type="component" value="Unassembled WGS sequence"/>
</dbReference>
<feature type="transmembrane region" description="Helical" evidence="1">
    <location>
        <begin position="812"/>
        <end position="834"/>
    </location>
</feature>
<keyword evidence="1" id="KW-0812">Transmembrane</keyword>
<feature type="transmembrane region" description="Helical" evidence="1">
    <location>
        <begin position="980"/>
        <end position="1003"/>
    </location>
</feature>
<keyword evidence="1" id="KW-0472">Membrane</keyword>
<keyword evidence="1" id="KW-1133">Transmembrane helix</keyword>
<protein>
    <submittedName>
        <fullName evidence="2">Uncharacterized protein</fullName>
    </submittedName>
</protein>
<feature type="transmembrane region" description="Helical" evidence="1">
    <location>
        <begin position="946"/>
        <end position="973"/>
    </location>
</feature>
<feature type="transmembrane region" description="Helical" evidence="1">
    <location>
        <begin position="1484"/>
        <end position="1510"/>
    </location>
</feature>
<feature type="transmembrane region" description="Helical" evidence="1">
    <location>
        <begin position="1583"/>
        <end position="1602"/>
    </location>
</feature>
<gene>
    <name evidence="2" type="ORF">Q0N36_03800</name>
</gene>
<evidence type="ECO:0000256" key="1">
    <source>
        <dbReference type="SAM" id="Phobius"/>
    </source>
</evidence>
<dbReference type="EMBL" id="JAUKFM010000002">
    <property type="protein sequence ID" value="MDN8619709.1"/>
    <property type="molecule type" value="Genomic_DNA"/>
</dbReference>
<feature type="transmembrane region" description="Helical" evidence="1">
    <location>
        <begin position="698"/>
        <end position="716"/>
    </location>
</feature>
<feature type="transmembrane region" description="Helical" evidence="1">
    <location>
        <begin position="1251"/>
        <end position="1270"/>
    </location>
</feature>
<organism evidence="2 3">
    <name type="scientific">Corynebacterium kefirresidentii</name>
    <dbReference type="NCBI Taxonomy" id="1979527"/>
    <lineage>
        <taxon>Bacteria</taxon>
        <taxon>Bacillati</taxon>
        <taxon>Actinomycetota</taxon>
        <taxon>Actinomycetes</taxon>
        <taxon>Mycobacteriales</taxon>
        <taxon>Corynebacteriaceae</taxon>
        <taxon>Corynebacterium</taxon>
    </lineage>
</organism>
<feature type="transmembrane region" description="Helical" evidence="1">
    <location>
        <begin position="1174"/>
        <end position="1198"/>
    </location>
</feature>
<feature type="transmembrane region" description="Helical" evidence="1">
    <location>
        <begin position="1282"/>
        <end position="1305"/>
    </location>
</feature>
<sequence>MTLFWGFMRNRGNLVHGVPNVSAGGGAWIGRSVSSPFAVPLSASEPLRRLPGVGMAPAGYVSADGVSVDASVDTEESKSWSGLSMSTVSSPDGVSLSVAFMELGNSAVMRLTHPDGGVKELFDSSRVRVEERLDGALPYRSLNFDLLAADGQRVRLFVPRAVVTSIDSQAFNRAELAGSVVTLSCTPDANGVCLYRLVDRNPQEPTGRDDKGPDFAFTGKVREWVDYITGDGRLTNLGAIRVNISTALDIISRISERSLLDAVDQLINRVEHTVADMTDSELLRIIADWAPRDLISGANLDKFRAAFDHAMSWLRRRSKSIAHALKKIATLWSSVGVGGLIAGLSNGDVQKAIGDFVATMGANWQDWLDAIMRGDVDHLIDNAIASVNFPALGDALADLVSSAGFSQWAGPIRAWAGRLGQMSGDVGKMVGDALRGFLNRQNITDVNEFIRDAMRRWDEISGDFIKRMSSGEILSDIARAGSNLYRAAQQLWGTVVDIVRDNWGVFNPSNVVKAWNAFFGALDPAQYGDIANRFLTDWNNPAALANDVGLLASAVANDVGQGWIAALNALNLGQVIPQLTGAWDAFLDGVNKAIAELSTQDLILVGVMLAVPVMALAAGVALTLVLLVFGKPLLAVPVALSTAGLLLGMLVVALKFFGFGLSGVVLPWAADLIVIALLTGHPLAALFIFWSVVNGAKFIILDFPLVVIAGAVPVTLKAIVLFVAAGWALAHLAALAAIVLMVVTKARILLRVTQPLRLTGVEKAVIAVAIAVTTFVIVALFASTVVGLIIFLMLRSSTLSGRSLLLNLVRTVVVGGVFLPLIGAGTALAVLRLLRFRVHSIPPVVTAVAVSLPIMQVLAFRSLVTARLAGKQLQTAMLVIRPLVRFVLAVLFLLFSTVGALLPVAGSGATAFVTALIAIPASIIFYVASVAWVASNVAAFPLLKKAVAPVLLALGAIVALSFVATAVATILLLPILAPPVIAAGAAVAAAFATVGVTVALFIGHQLSLIVTGLRGAGQLLLRVVTAGVMLAGVGFMATGVFAGIGPWIIRLVLQGVQVVRSVVAVGFIPFFAAPTRFLYPLRAVGTTVIGIVSAVILLVALLTLPVVFLPYRGLLYRIVIPLSVNVFLLKWNLYSISVQAVAWFLLAAYGGVSAAAWAAWAAAGGPANPATNTIWLVAGGAGNLGIAQLVIMLVGYIVAKPQRVLRRLLTPFVLPWTFLDAFGIDTVTTLGVALAHVVARTRGIIGRILRPILPLMVGILASSVIAAARWMGWKLPIIAARLLTPVAIVLGVNHRFVIAALVVLTWVGQRLKKWPKFALSSIATVVSAIVVALATARGARHLLLDAGVIAGAFPWMKVQKLERLGLGLMISAFVTMFVGVPMLLAARKLAQPWRILAKVSLLTIAVTFAAAALTIVPGVAGAIILFLSAATFVGMLATHPRVLLTPLAGLLTVVTGLILAAAVAFVVAGTPLRVGRRLFRRARLAAVVAATPIIVWAVLILSAALLIVTVASISHTIRAVDLISSIAVFAAVVGLLGVVLGSLALTLFNRVTGVAIAGIVTVTFIAVSGLILILSLVPIYLRVVNTIAFPLVGIPLDIFNLLTRHSPLGRLLRMWIIGQLAVVAAVSIGLVALVVVLNVAGAVTGFMASTGLAVAIVLVYLYSFIPIVAVLILAYFAIAAGLGWLLASFGP</sequence>
<feature type="transmembrane region" description="Helical" evidence="1">
    <location>
        <begin position="722"/>
        <end position="743"/>
    </location>
</feature>
<feature type="transmembrane region" description="Helical" evidence="1">
    <location>
        <begin position="1522"/>
        <end position="1547"/>
    </location>
</feature>
<evidence type="ECO:0000313" key="3">
    <source>
        <dbReference type="Proteomes" id="UP001174347"/>
    </source>
</evidence>
<feature type="transmembrane region" description="Helical" evidence="1">
    <location>
        <begin position="1317"/>
        <end position="1336"/>
    </location>
</feature>
<feature type="transmembrane region" description="Helical" evidence="1">
    <location>
        <begin position="764"/>
        <end position="792"/>
    </location>
</feature>
<feature type="transmembrane region" description="Helical" evidence="1">
    <location>
        <begin position="1218"/>
        <end position="1239"/>
    </location>
</feature>
<feature type="transmembrane region" description="Helical" evidence="1">
    <location>
        <begin position="1051"/>
        <end position="1072"/>
    </location>
</feature>
<evidence type="ECO:0000313" key="2">
    <source>
        <dbReference type="EMBL" id="MDN8619709.1"/>
    </source>
</evidence>
<feature type="transmembrane region" description="Helical" evidence="1">
    <location>
        <begin position="1364"/>
        <end position="1387"/>
    </location>
</feature>
<proteinExistence type="predicted"/>
<dbReference type="RefSeq" id="WP_301732204.1">
    <property type="nucleotide sequence ID" value="NZ_JAUKFL010000003.1"/>
</dbReference>
<feature type="transmembrane region" description="Helical" evidence="1">
    <location>
        <begin position="1399"/>
        <end position="1427"/>
    </location>
</feature>
<feature type="transmembrane region" description="Helical" evidence="1">
    <location>
        <begin position="841"/>
        <end position="863"/>
    </location>
</feature>
<feature type="transmembrane region" description="Helical" evidence="1">
    <location>
        <begin position="634"/>
        <end position="656"/>
    </location>
</feature>
<feature type="transmembrane region" description="Helical" evidence="1">
    <location>
        <begin position="883"/>
        <end position="904"/>
    </location>
</feature>
<feature type="transmembrane region" description="Helical" evidence="1">
    <location>
        <begin position="602"/>
        <end position="627"/>
    </location>
</feature>
<feature type="transmembrane region" description="Helical" evidence="1">
    <location>
        <begin position="1642"/>
        <end position="1661"/>
    </location>
</feature>
<feature type="transmembrane region" description="Helical" evidence="1">
    <location>
        <begin position="1114"/>
        <end position="1134"/>
    </location>
</feature>
<feature type="transmembrane region" description="Helical" evidence="1">
    <location>
        <begin position="1447"/>
        <end position="1472"/>
    </location>
</feature>
<feature type="transmembrane region" description="Helical" evidence="1">
    <location>
        <begin position="668"/>
        <end position="691"/>
    </location>
</feature>